<keyword evidence="3" id="KW-0812">Transmembrane</keyword>
<dbReference type="OMA" id="VHEIRIY"/>
<evidence type="ECO:0000256" key="2">
    <source>
        <dbReference type="ARBA" id="ARBA00023242"/>
    </source>
</evidence>
<dbReference type="SUPFAM" id="SSF52540">
    <property type="entry name" value="P-loop containing nucleoside triphosphate hydrolases"/>
    <property type="match status" value="1"/>
</dbReference>
<dbReference type="PANTHER" id="PTHR46457">
    <property type="entry name" value="DNA REPAIR PROTEIN RAD51 HOMOLOG 4"/>
    <property type="match status" value="1"/>
</dbReference>
<keyword evidence="3" id="KW-1133">Transmembrane helix</keyword>
<evidence type="ECO:0000313" key="4">
    <source>
        <dbReference type="EMBL" id="KNC26616.1"/>
    </source>
</evidence>
<dbReference type="GO" id="GO:0005657">
    <property type="term" value="C:replication fork"/>
    <property type="evidence" value="ECO:0007669"/>
    <property type="project" value="TreeGrafter"/>
</dbReference>
<dbReference type="InterPro" id="IPR051988">
    <property type="entry name" value="HRR_RAD51_Paralog"/>
</dbReference>
<dbReference type="InterPro" id="IPR027417">
    <property type="entry name" value="P-loop_NTPase"/>
</dbReference>
<organism evidence="4 5">
    <name type="scientific">Lucilia cuprina</name>
    <name type="common">Green bottle fly</name>
    <name type="synonym">Australian sheep blowfly</name>
    <dbReference type="NCBI Taxonomy" id="7375"/>
    <lineage>
        <taxon>Eukaryota</taxon>
        <taxon>Metazoa</taxon>
        <taxon>Ecdysozoa</taxon>
        <taxon>Arthropoda</taxon>
        <taxon>Hexapoda</taxon>
        <taxon>Insecta</taxon>
        <taxon>Pterygota</taxon>
        <taxon>Neoptera</taxon>
        <taxon>Endopterygota</taxon>
        <taxon>Diptera</taxon>
        <taxon>Brachycera</taxon>
        <taxon>Muscomorpha</taxon>
        <taxon>Oestroidea</taxon>
        <taxon>Calliphoridae</taxon>
        <taxon>Luciliinae</taxon>
        <taxon>Lucilia</taxon>
    </lineage>
</organism>
<comment type="subcellular location">
    <subcellularLocation>
        <location evidence="1">Nucleus</location>
    </subcellularLocation>
</comment>
<dbReference type="GO" id="GO:0000724">
    <property type="term" value="P:double-strand break repair via homologous recombination"/>
    <property type="evidence" value="ECO:0007669"/>
    <property type="project" value="TreeGrafter"/>
</dbReference>
<dbReference type="Proteomes" id="UP000037069">
    <property type="component" value="Unassembled WGS sequence"/>
</dbReference>
<sequence length="398" mass="45422">MFKLHSLPNTELSDYCLNILEKHGIIWVREFIHEKPEKLMKILNLNLEQVLKIKKEFRGLYGPKRIIVEPPEQETQDEEENLVHEIRIYDPKKKVYGSHINALDNMLAPCLLLNNCSFWEICGPTGVGKTQLALTLILNFVINQVAPALYIDTKLDFSASRIKDMLKAREIEPELYAGIMSYIKVERVLSAQGVVEMLAELHKQIELGNLDANAIKLIVIDSLPAVWFLLKAESNRLAGKWLLSRLSQNINRLVRQHYISVICINLSLLPSTPEENETKSTSMHYLFNFYFIYFYIHTYFLASLAAALNDQDISDIIAADDMELVNDKTSSLSSSDYRPVLGLCWLTKPHLRLSLEFPPSDDVSYKLDPSLRIIKLIKSTWSPSDLSCSVSLQPEGVI</sequence>
<protein>
    <submittedName>
        <fullName evidence="4">Uncharacterized protein</fullName>
    </submittedName>
</protein>
<dbReference type="AlphaFoldDB" id="A0A0L0C2X6"/>
<evidence type="ECO:0000313" key="5">
    <source>
        <dbReference type="Proteomes" id="UP000037069"/>
    </source>
</evidence>
<dbReference type="GO" id="GO:0033063">
    <property type="term" value="C:Rad51B-Rad51C-Rad51D-XRCC2 complex"/>
    <property type="evidence" value="ECO:0007669"/>
    <property type="project" value="TreeGrafter"/>
</dbReference>
<evidence type="ECO:0000256" key="3">
    <source>
        <dbReference type="SAM" id="Phobius"/>
    </source>
</evidence>
<feature type="transmembrane region" description="Helical" evidence="3">
    <location>
        <begin position="290"/>
        <end position="308"/>
    </location>
</feature>
<dbReference type="OrthoDB" id="336321at2759"/>
<dbReference type="GO" id="GO:0042148">
    <property type="term" value="P:DNA strand invasion"/>
    <property type="evidence" value="ECO:0007669"/>
    <property type="project" value="TreeGrafter"/>
</dbReference>
<dbReference type="GO" id="GO:0003697">
    <property type="term" value="F:single-stranded DNA binding"/>
    <property type="evidence" value="ECO:0007669"/>
    <property type="project" value="TreeGrafter"/>
</dbReference>
<dbReference type="GO" id="GO:0008094">
    <property type="term" value="F:ATP-dependent activity, acting on DNA"/>
    <property type="evidence" value="ECO:0007669"/>
    <property type="project" value="TreeGrafter"/>
</dbReference>
<dbReference type="GO" id="GO:0000400">
    <property type="term" value="F:four-way junction DNA binding"/>
    <property type="evidence" value="ECO:0007669"/>
    <property type="project" value="TreeGrafter"/>
</dbReference>
<dbReference type="SUPFAM" id="SSF47789">
    <property type="entry name" value="C-terminal domain of RNA polymerase alpha subunit"/>
    <property type="match status" value="1"/>
</dbReference>
<proteinExistence type="predicted"/>
<comment type="caution">
    <text evidence="4">The sequence shown here is derived from an EMBL/GenBank/DDBJ whole genome shotgun (WGS) entry which is preliminary data.</text>
</comment>
<dbReference type="GO" id="GO:0000723">
    <property type="term" value="P:telomere maintenance"/>
    <property type="evidence" value="ECO:0007669"/>
    <property type="project" value="TreeGrafter"/>
</dbReference>
<evidence type="ECO:0000256" key="1">
    <source>
        <dbReference type="ARBA" id="ARBA00004123"/>
    </source>
</evidence>
<accession>A0A0L0C2X6</accession>
<dbReference type="EMBL" id="JRES01000975">
    <property type="protein sequence ID" value="KNC26616.1"/>
    <property type="molecule type" value="Genomic_DNA"/>
</dbReference>
<keyword evidence="5" id="KW-1185">Reference proteome</keyword>
<dbReference type="PANTHER" id="PTHR46457:SF1">
    <property type="entry name" value="DNA REPAIR PROTEIN RAD51 HOMOLOG 4"/>
    <property type="match status" value="1"/>
</dbReference>
<dbReference type="GO" id="GO:0005815">
    <property type="term" value="C:microtubule organizing center"/>
    <property type="evidence" value="ECO:0007669"/>
    <property type="project" value="TreeGrafter"/>
</dbReference>
<dbReference type="STRING" id="7375.A0A0L0C2X6"/>
<name>A0A0L0C2X6_LUCCU</name>
<reference evidence="4 5" key="1">
    <citation type="journal article" date="2015" name="Nat. Commun.">
        <title>Lucilia cuprina genome unlocks parasitic fly biology to underpin future interventions.</title>
        <authorList>
            <person name="Anstead C.A."/>
            <person name="Korhonen P.K."/>
            <person name="Young N.D."/>
            <person name="Hall R.S."/>
            <person name="Jex A.R."/>
            <person name="Murali S.C."/>
            <person name="Hughes D.S."/>
            <person name="Lee S.F."/>
            <person name="Perry T."/>
            <person name="Stroehlein A.J."/>
            <person name="Ansell B.R."/>
            <person name="Breugelmans B."/>
            <person name="Hofmann A."/>
            <person name="Qu J."/>
            <person name="Dugan S."/>
            <person name="Lee S.L."/>
            <person name="Chao H."/>
            <person name="Dinh H."/>
            <person name="Han Y."/>
            <person name="Doddapaneni H.V."/>
            <person name="Worley K.C."/>
            <person name="Muzny D.M."/>
            <person name="Ioannidis P."/>
            <person name="Waterhouse R.M."/>
            <person name="Zdobnov E.M."/>
            <person name="James P.J."/>
            <person name="Bagnall N.H."/>
            <person name="Kotze A.C."/>
            <person name="Gibbs R.A."/>
            <person name="Richards S."/>
            <person name="Batterham P."/>
            <person name="Gasser R.B."/>
        </authorList>
    </citation>
    <scope>NUCLEOTIDE SEQUENCE [LARGE SCALE GENOMIC DNA]</scope>
    <source>
        <strain evidence="4 5">LS</strain>
        <tissue evidence="4">Full body</tissue>
    </source>
</reference>
<keyword evidence="2" id="KW-0539">Nucleus</keyword>
<dbReference type="GO" id="GO:0007131">
    <property type="term" value="P:reciprocal meiotic recombination"/>
    <property type="evidence" value="ECO:0007669"/>
    <property type="project" value="TreeGrafter"/>
</dbReference>
<gene>
    <name evidence="4" type="ORF">FF38_10035</name>
</gene>
<dbReference type="Gene3D" id="3.40.50.300">
    <property type="entry name" value="P-loop containing nucleotide triphosphate hydrolases"/>
    <property type="match status" value="1"/>
</dbReference>
<keyword evidence="3" id="KW-0472">Membrane</keyword>